<keyword evidence="5" id="KW-0812">Transmembrane</keyword>
<keyword evidence="8" id="KW-0626">Porin</keyword>
<keyword evidence="6" id="KW-0732">Signal</keyword>
<dbReference type="GO" id="GO:0046930">
    <property type="term" value="C:pore complex"/>
    <property type="evidence" value="ECO:0007669"/>
    <property type="project" value="UniProtKB-KW"/>
</dbReference>
<evidence type="ECO:0000256" key="9">
    <source>
        <dbReference type="ARBA" id="ARBA00023136"/>
    </source>
</evidence>
<dbReference type="EMBL" id="WNDV01000013">
    <property type="protein sequence ID" value="KAF1036152.1"/>
    <property type="molecule type" value="Genomic_DNA"/>
</dbReference>
<reference evidence="13" key="1">
    <citation type="journal article" date="2020" name="MBio">
        <title>Horizontal gene transfer to a defensive symbiont with a reduced genome amongst a multipartite beetle microbiome.</title>
        <authorList>
            <person name="Waterworth S.C."/>
            <person name="Florez L.V."/>
            <person name="Rees E.R."/>
            <person name="Hertweck C."/>
            <person name="Kaltenpoth M."/>
            <person name="Kwan J.C."/>
        </authorList>
    </citation>
    <scope>NUCLEOTIDE SEQUENCE [LARGE SCALE GENOMIC DNA]</scope>
</reference>
<evidence type="ECO:0000259" key="11">
    <source>
        <dbReference type="Pfam" id="PF13609"/>
    </source>
</evidence>
<feature type="domain" description="Porin" evidence="11">
    <location>
        <begin position="2"/>
        <end position="290"/>
    </location>
</feature>
<proteinExistence type="predicted"/>
<evidence type="ECO:0000256" key="6">
    <source>
        <dbReference type="ARBA" id="ARBA00022729"/>
    </source>
</evidence>
<keyword evidence="10" id="KW-0998">Cell outer membrane</keyword>
<evidence type="ECO:0000313" key="13">
    <source>
        <dbReference type="Proteomes" id="UP000467522"/>
    </source>
</evidence>
<protein>
    <submittedName>
        <fullName evidence="12">Outer membrane porin protein</fullName>
    </submittedName>
</protein>
<evidence type="ECO:0000256" key="8">
    <source>
        <dbReference type="ARBA" id="ARBA00023114"/>
    </source>
</evidence>
<dbReference type="PANTHER" id="PTHR34501">
    <property type="entry name" value="PROTEIN YDDL-RELATED"/>
    <property type="match status" value="1"/>
</dbReference>
<evidence type="ECO:0000256" key="4">
    <source>
        <dbReference type="ARBA" id="ARBA00022452"/>
    </source>
</evidence>
<evidence type="ECO:0000313" key="12">
    <source>
        <dbReference type="EMBL" id="KAF1036152.1"/>
    </source>
</evidence>
<dbReference type="GO" id="GO:0015288">
    <property type="term" value="F:porin activity"/>
    <property type="evidence" value="ECO:0007669"/>
    <property type="project" value="UniProtKB-KW"/>
</dbReference>
<evidence type="ECO:0000256" key="10">
    <source>
        <dbReference type="ARBA" id="ARBA00023237"/>
    </source>
</evidence>
<dbReference type="InterPro" id="IPR023614">
    <property type="entry name" value="Porin_dom_sf"/>
</dbReference>
<evidence type="ECO:0000256" key="3">
    <source>
        <dbReference type="ARBA" id="ARBA00022448"/>
    </source>
</evidence>
<dbReference type="InterPro" id="IPR050298">
    <property type="entry name" value="Gram-neg_bact_OMP"/>
</dbReference>
<evidence type="ECO:0000256" key="7">
    <source>
        <dbReference type="ARBA" id="ARBA00023065"/>
    </source>
</evidence>
<organism evidence="12 13">
    <name type="scientific">Burkholderia lata (strain ATCC 17760 / DSM 23089 / LMG 22485 / NCIMB 9086 / R18194 / 383)</name>
    <dbReference type="NCBI Taxonomy" id="482957"/>
    <lineage>
        <taxon>Bacteria</taxon>
        <taxon>Pseudomonadati</taxon>
        <taxon>Pseudomonadota</taxon>
        <taxon>Betaproteobacteria</taxon>
        <taxon>Burkholderiales</taxon>
        <taxon>Burkholderiaceae</taxon>
        <taxon>Burkholderia</taxon>
        <taxon>Burkholderia cepacia complex</taxon>
    </lineage>
</organism>
<keyword evidence="4" id="KW-1134">Transmembrane beta strand</keyword>
<dbReference type="Gene3D" id="2.40.160.10">
    <property type="entry name" value="Porin"/>
    <property type="match status" value="1"/>
</dbReference>
<dbReference type="GO" id="GO:0006811">
    <property type="term" value="P:monoatomic ion transport"/>
    <property type="evidence" value="ECO:0007669"/>
    <property type="project" value="UniProtKB-KW"/>
</dbReference>
<dbReference type="SUPFAM" id="SSF56935">
    <property type="entry name" value="Porins"/>
    <property type="match status" value="1"/>
</dbReference>
<dbReference type="GO" id="GO:0009279">
    <property type="term" value="C:cell outer membrane"/>
    <property type="evidence" value="ECO:0007669"/>
    <property type="project" value="UniProtKB-SubCell"/>
</dbReference>
<keyword evidence="9" id="KW-0472">Membrane</keyword>
<comment type="subunit">
    <text evidence="2">Homotrimer.</text>
</comment>
<gene>
    <name evidence="12" type="ORF">GAK33_04155</name>
</gene>
<name>A0A833PRK5_BURL3</name>
<sequence length="308" mass="32553">MQLYGIFDVVAGSFKSSGASASSQALLSGGQTTSFYGIRGTEDLGGGLRANFAVEGYLLMNSGQAGRFAGDNTFSRNTYVGLSGPWGEIRAGRLIDPLYFITARSNAIGGSTRFSPLMVQTWIADFGRAVAGDTSWDSAVSYESPSLFGAKLTLQYGMPGSGAHDALAAVVYDQGPLYASVAAQRAGYGPGITTGIAHQNTYFLGGTYRFKYVHLSASFDHTLSYPTGVATDTWQTGFAIPVGTSSVAASWARTTLSAAAGNRRRDTAGLTYDYPLSKRTDTYASYLYDKLSMAGSAASFGVGLRHRF</sequence>
<dbReference type="AlphaFoldDB" id="A0A833PRK5"/>
<keyword evidence="7" id="KW-0406">Ion transport</keyword>
<accession>A0A833PRK5</accession>
<comment type="caution">
    <text evidence="12">The sequence shown here is derived from an EMBL/GenBank/DDBJ whole genome shotgun (WGS) entry which is preliminary data.</text>
</comment>
<evidence type="ECO:0000256" key="1">
    <source>
        <dbReference type="ARBA" id="ARBA00004571"/>
    </source>
</evidence>
<keyword evidence="3" id="KW-0813">Transport</keyword>
<dbReference type="PANTHER" id="PTHR34501:SF9">
    <property type="entry name" value="MAJOR OUTER MEMBRANE PROTEIN P.IA"/>
    <property type="match status" value="1"/>
</dbReference>
<dbReference type="Pfam" id="PF13609">
    <property type="entry name" value="Porin_4"/>
    <property type="match status" value="1"/>
</dbReference>
<evidence type="ECO:0000256" key="5">
    <source>
        <dbReference type="ARBA" id="ARBA00022692"/>
    </source>
</evidence>
<evidence type="ECO:0000256" key="2">
    <source>
        <dbReference type="ARBA" id="ARBA00011233"/>
    </source>
</evidence>
<dbReference type="CDD" id="cd00342">
    <property type="entry name" value="gram_neg_porins"/>
    <property type="match status" value="1"/>
</dbReference>
<comment type="subcellular location">
    <subcellularLocation>
        <location evidence="1">Cell outer membrane</location>
        <topology evidence="1">Multi-pass membrane protein</topology>
    </subcellularLocation>
</comment>
<dbReference type="Proteomes" id="UP000467522">
    <property type="component" value="Unassembled WGS sequence"/>
</dbReference>
<dbReference type="InterPro" id="IPR033900">
    <property type="entry name" value="Gram_neg_porin_domain"/>
</dbReference>